<sequence length="128" mass="15140">CRCYEKSKPMQCRDNHLYHSHSDNRGTEIHLHPPNIREARVRTSTGKRNSTQPPSYFEHSINGYQYFVLQLVRQMKRKNHKAPLSSYPKYMENYTGNYGTSIYSIKLFEDGNIHLKVMHRENNPAKIN</sequence>
<name>A0AAD8E333_DIPPU</name>
<keyword evidence="2" id="KW-1185">Reference proteome</keyword>
<dbReference type="EMBL" id="JASPKZ010009837">
    <property type="protein sequence ID" value="KAJ9575470.1"/>
    <property type="molecule type" value="Genomic_DNA"/>
</dbReference>
<reference evidence="1" key="2">
    <citation type="submission" date="2023-05" db="EMBL/GenBank/DDBJ databases">
        <authorList>
            <person name="Fouks B."/>
        </authorList>
    </citation>
    <scope>NUCLEOTIDE SEQUENCE</scope>
    <source>
        <strain evidence="1">Stay&amp;Tobe</strain>
        <tissue evidence="1">Testes</tissue>
    </source>
</reference>
<gene>
    <name evidence="1" type="ORF">L9F63_007675</name>
</gene>
<evidence type="ECO:0000313" key="2">
    <source>
        <dbReference type="Proteomes" id="UP001233999"/>
    </source>
</evidence>
<proteinExistence type="predicted"/>
<reference evidence="1" key="1">
    <citation type="journal article" date="2023" name="IScience">
        <title>Live-bearing cockroach genome reveals convergent evolutionary mechanisms linked to viviparity in insects and beyond.</title>
        <authorList>
            <person name="Fouks B."/>
            <person name="Harrison M.C."/>
            <person name="Mikhailova A.A."/>
            <person name="Marchal E."/>
            <person name="English S."/>
            <person name="Carruthers M."/>
            <person name="Jennings E.C."/>
            <person name="Chiamaka E.L."/>
            <person name="Frigard R.A."/>
            <person name="Pippel M."/>
            <person name="Attardo G.M."/>
            <person name="Benoit J.B."/>
            <person name="Bornberg-Bauer E."/>
            <person name="Tobe S.S."/>
        </authorList>
    </citation>
    <scope>NUCLEOTIDE SEQUENCE</scope>
    <source>
        <strain evidence="1">Stay&amp;Tobe</strain>
    </source>
</reference>
<dbReference type="Proteomes" id="UP001233999">
    <property type="component" value="Unassembled WGS sequence"/>
</dbReference>
<feature type="non-terminal residue" evidence="1">
    <location>
        <position position="1"/>
    </location>
</feature>
<protein>
    <submittedName>
        <fullName evidence="1">Uncharacterized protein</fullName>
    </submittedName>
</protein>
<accession>A0AAD8E333</accession>
<dbReference type="AlphaFoldDB" id="A0AAD8E333"/>
<organism evidence="1 2">
    <name type="scientific">Diploptera punctata</name>
    <name type="common">Pacific beetle cockroach</name>
    <dbReference type="NCBI Taxonomy" id="6984"/>
    <lineage>
        <taxon>Eukaryota</taxon>
        <taxon>Metazoa</taxon>
        <taxon>Ecdysozoa</taxon>
        <taxon>Arthropoda</taxon>
        <taxon>Hexapoda</taxon>
        <taxon>Insecta</taxon>
        <taxon>Pterygota</taxon>
        <taxon>Neoptera</taxon>
        <taxon>Polyneoptera</taxon>
        <taxon>Dictyoptera</taxon>
        <taxon>Blattodea</taxon>
        <taxon>Blaberoidea</taxon>
        <taxon>Blaberidae</taxon>
        <taxon>Diplopterinae</taxon>
        <taxon>Diploptera</taxon>
    </lineage>
</organism>
<comment type="caution">
    <text evidence="1">The sequence shown here is derived from an EMBL/GenBank/DDBJ whole genome shotgun (WGS) entry which is preliminary data.</text>
</comment>
<evidence type="ECO:0000313" key="1">
    <source>
        <dbReference type="EMBL" id="KAJ9575470.1"/>
    </source>
</evidence>
<feature type="non-terminal residue" evidence="1">
    <location>
        <position position="128"/>
    </location>
</feature>